<gene>
    <name evidence="1" type="ORF">TWF703_001799</name>
</gene>
<dbReference type="AlphaFoldDB" id="A0A7C8JRN0"/>
<reference evidence="1 2" key="1">
    <citation type="submission" date="2019-06" db="EMBL/GenBank/DDBJ databases">
        <authorList>
            <person name="Palmer J.M."/>
        </authorList>
    </citation>
    <scope>NUCLEOTIDE SEQUENCE [LARGE SCALE GENOMIC DNA]</scope>
    <source>
        <strain evidence="1 2">TWF703</strain>
    </source>
</reference>
<proteinExistence type="predicted"/>
<dbReference type="EMBL" id="WIQZ01000013">
    <property type="protein sequence ID" value="KAF3141777.1"/>
    <property type="molecule type" value="Genomic_DNA"/>
</dbReference>
<evidence type="ECO:0000313" key="2">
    <source>
        <dbReference type="Proteomes" id="UP000480548"/>
    </source>
</evidence>
<comment type="caution">
    <text evidence="1">The sequence shown here is derived from an EMBL/GenBank/DDBJ whole genome shotgun (WGS) entry which is preliminary data.</text>
</comment>
<dbReference type="Proteomes" id="UP000480548">
    <property type="component" value="Unassembled WGS sequence"/>
</dbReference>
<evidence type="ECO:0000313" key="1">
    <source>
        <dbReference type="EMBL" id="KAF3141777.1"/>
    </source>
</evidence>
<sequence length="75" mass="7949">MLLDRPDLTSPLILFRSIDVSGLDASVMHSYTEKNGNRPAAATTCTCSREEAGMVIGGGPSAILIRFVEGLKSPL</sequence>
<organism evidence="1 2">
    <name type="scientific">Orbilia oligospora</name>
    <name type="common">Nematode-trapping fungus</name>
    <name type="synonym">Arthrobotrys oligospora</name>
    <dbReference type="NCBI Taxonomy" id="2813651"/>
    <lineage>
        <taxon>Eukaryota</taxon>
        <taxon>Fungi</taxon>
        <taxon>Dikarya</taxon>
        <taxon>Ascomycota</taxon>
        <taxon>Pezizomycotina</taxon>
        <taxon>Orbiliomycetes</taxon>
        <taxon>Orbiliales</taxon>
        <taxon>Orbiliaceae</taxon>
        <taxon>Orbilia</taxon>
    </lineage>
</organism>
<name>A0A7C8JRN0_ORBOL</name>
<protein>
    <submittedName>
        <fullName evidence="1">Uncharacterized protein</fullName>
    </submittedName>
</protein>
<accession>A0A7C8JRN0</accession>